<proteinExistence type="predicted"/>
<keyword evidence="2" id="KW-1185">Reference proteome</keyword>
<reference evidence="1 2" key="1">
    <citation type="journal article" date="2019" name="Environ. Microbiol.">
        <title>At the nexus of three kingdoms: the genome of the mycorrhizal fungus Gigaspora margarita provides insights into plant, endobacterial and fungal interactions.</title>
        <authorList>
            <person name="Venice F."/>
            <person name="Ghignone S."/>
            <person name="Salvioli di Fossalunga A."/>
            <person name="Amselem J."/>
            <person name="Novero M."/>
            <person name="Xianan X."/>
            <person name="Sedzielewska Toro K."/>
            <person name="Morin E."/>
            <person name="Lipzen A."/>
            <person name="Grigoriev I.V."/>
            <person name="Henrissat B."/>
            <person name="Martin F.M."/>
            <person name="Bonfante P."/>
        </authorList>
    </citation>
    <scope>NUCLEOTIDE SEQUENCE [LARGE SCALE GENOMIC DNA]</scope>
    <source>
        <strain evidence="1 2">BEG34</strain>
    </source>
</reference>
<sequence>MEINDTEVPTSLELEKFLTVMDDILRPILAKDEFISNFGGTYIDLIEDELYLVVNYLNDSKVDELLKLPQISPYENFLYFLKANKSMSQMKYNFDKIAAITQSLKPQDV</sequence>
<protein>
    <submittedName>
        <fullName evidence="1">Uncharacterized protein</fullName>
    </submittedName>
</protein>
<organism evidence="1 2">
    <name type="scientific">Gigaspora margarita</name>
    <dbReference type="NCBI Taxonomy" id="4874"/>
    <lineage>
        <taxon>Eukaryota</taxon>
        <taxon>Fungi</taxon>
        <taxon>Fungi incertae sedis</taxon>
        <taxon>Mucoromycota</taxon>
        <taxon>Glomeromycotina</taxon>
        <taxon>Glomeromycetes</taxon>
        <taxon>Diversisporales</taxon>
        <taxon>Gigasporaceae</taxon>
        <taxon>Gigaspora</taxon>
    </lineage>
</organism>
<comment type="caution">
    <text evidence="1">The sequence shown here is derived from an EMBL/GenBank/DDBJ whole genome shotgun (WGS) entry which is preliminary data.</text>
</comment>
<dbReference type="AlphaFoldDB" id="A0A8H4B5D0"/>
<dbReference type="Proteomes" id="UP000439903">
    <property type="component" value="Unassembled WGS sequence"/>
</dbReference>
<evidence type="ECO:0000313" key="2">
    <source>
        <dbReference type="Proteomes" id="UP000439903"/>
    </source>
</evidence>
<gene>
    <name evidence="1" type="ORF">F8M41_017423</name>
</gene>
<dbReference type="EMBL" id="WTPW01000005">
    <property type="protein sequence ID" value="KAF0561863.1"/>
    <property type="molecule type" value="Genomic_DNA"/>
</dbReference>
<accession>A0A8H4B5D0</accession>
<name>A0A8H4B5D0_GIGMA</name>
<evidence type="ECO:0000313" key="1">
    <source>
        <dbReference type="EMBL" id="KAF0561863.1"/>
    </source>
</evidence>